<dbReference type="PROSITE" id="PS50888">
    <property type="entry name" value="BHLH"/>
    <property type="match status" value="1"/>
</dbReference>
<protein>
    <recommendedName>
        <fullName evidence="5">BHLH domain-containing protein</fullName>
    </recommendedName>
</protein>
<evidence type="ECO:0000313" key="6">
    <source>
        <dbReference type="EMBL" id="CAK9878521.1"/>
    </source>
</evidence>
<keyword evidence="4" id="KW-0539">Nucleus</keyword>
<evidence type="ECO:0000259" key="5">
    <source>
        <dbReference type="PROSITE" id="PS50888"/>
    </source>
</evidence>
<evidence type="ECO:0000256" key="1">
    <source>
        <dbReference type="ARBA" id="ARBA00004123"/>
    </source>
</evidence>
<dbReference type="SUPFAM" id="SSF47459">
    <property type="entry name" value="HLH, helix-loop-helix DNA-binding domain"/>
    <property type="match status" value="1"/>
</dbReference>
<keyword evidence="2" id="KW-0805">Transcription regulation</keyword>
<sequence>MQGVTPQLDPRMSEDQISQKRLKALVQSLEWTYGVVWKLSSSDGLLEWVHGWFNPLSAESAQTLMPQFYSIFKDPCALGFSALALQRGSPVWWTFNMAEICTDKYKAQFLQEAHIQTVVCIPGLGADGMYCTELATTDLVPETDALMNSLQDYVSTSVKPHMLGVIESPLPSSLSPLNPGGQGDLSSDQFSSLGVTCPLNSGTPSAQITSPGSSGAGFNPSLNVNRYAPPGDFNECLGNSGTVLRDEEPYFLWTGPGNQSLFFDYGFPSGLFDEIDIDVDVEKTMFNSLESKKATKSSSNPDMMTSCKWDSDTLNSKEVELEAMTMPEFTASRVEHSSCKKSVSLPATNAQDLLDLLAGNKPCDPSATKSTSTVIRETDKQFSSFSHLLEASCSYSTPEAPLKTSDQATSSIDPFYLQQSTDISFIKNLVGQPNNVTNLLMDVHSCKPGLPASNFRHVHESLFKRRICSKLAVHGGDTRSSQQSLLRQWTEKIVPMIKEAQKLADQGLTRSCGTPSSGECERMPNPAHDEAAHVHKLAERSRRNNFNEKLHTLCTLIPIIKKKDRVSVLAHAIDYIHQLKTQVAHLEEAGGPLSKQGKGTDHSQSLASTISIQAQEDSTLDVSSSLGSVRKVAVCPDNDGVVINVEANNQTDTLIRVLMASSDLGLEVRSVNSTCINNEVHVAVNAVAGGVHGMSSMNVQEALQRVLIPSNTSLSTVTSDMDHLGDS</sequence>
<dbReference type="InterPro" id="IPR054502">
    <property type="entry name" value="bHLH-TF_ACT-like_plant"/>
</dbReference>
<dbReference type="Pfam" id="PF00010">
    <property type="entry name" value="HLH"/>
    <property type="match status" value="1"/>
</dbReference>
<dbReference type="SMART" id="SM00353">
    <property type="entry name" value="HLH"/>
    <property type="match status" value="1"/>
</dbReference>
<comment type="subcellular location">
    <subcellularLocation>
        <location evidence="1">Nucleus</location>
    </subcellularLocation>
</comment>
<keyword evidence="7" id="KW-1185">Reference proteome</keyword>
<dbReference type="Pfam" id="PF22754">
    <property type="entry name" value="bHLH-TF_ACT-like_plant"/>
    <property type="match status" value="1"/>
</dbReference>
<dbReference type="InterPro" id="IPR036638">
    <property type="entry name" value="HLH_DNA-bd_sf"/>
</dbReference>
<keyword evidence="3" id="KW-0804">Transcription</keyword>
<dbReference type="Gene3D" id="4.10.280.10">
    <property type="entry name" value="Helix-loop-helix DNA-binding domain"/>
    <property type="match status" value="1"/>
</dbReference>
<feature type="domain" description="BHLH" evidence="5">
    <location>
        <begin position="530"/>
        <end position="579"/>
    </location>
</feature>
<dbReference type="InterPro" id="IPR011598">
    <property type="entry name" value="bHLH_dom"/>
</dbReference>
<name>A0ABP1BR54_9BRYO</name>
<organism evidence="6 7">
    <name type="scientific">Sphagnum jensenii</name>
    <dbReference type="NCBI Taxonomy" id="128206"/>
    <lineage>
        <taxon>Eukaryota</taxon>
        <taxon>Viridiplantae</taxon>
        <taxon>Streptophyta</taxon>
        <taxon>Embryophyta</taxon>
        <taxon>Bryophyta</taxon>
        <taxon>Sphagnophytina</taxon>
        <taxon>Sphagnopsida</taxon>
        <taxon>Sphagnales</taxon>
        <taxon>Sphagnaceae</taxon>
        <taxon>Sphagnum</taxon>
    </lineage>
</organism>
<dbReference type="EMBL" id="OZ023707">
    <property type="protein sequence ID" value="CAK9878521.1"/>
    <property type="molecule type" value="Genomic_DNA"/>
</dbReference>
<dbReference type="PANTHER" id="PTHR46266">
    <property type="entry name" value="TRANSCRIPTION FACTOR TT8"/>
    <property type="match status" value="1"/>
</dbReference>
<evidence type="ECO:0000256" key="3">
    <source>
        <dbReference type="ARBA" id="ARBA00023163"/>
    </source>
</evidence>
<dbReference type="PANTHER" id="PTHR46266:SF4">
    <property type="entry name" value="TRANSCRIPTION FACTOR TT8"/>
    <property type="match status" value="1"/>
</dbReference>
<evidence type="ECO:0000256" key="4">
    <source>
        <dbReference type="ARBA" id="ARBA00023242"/>
    </source>
</evidence>
<dbReference type="Proteomes" id="UP001497522">
    <property type="component" value="Chromosome 6"/>
</dbReference>
<reference evidence="6" key="1">
    <citation type="submission" date="2024-03" db="EMBL/GenBank/DDBJ databases">
        <authorList>
            <consortium name="ELIXIR-Norway"/>
            <consortium name="Elixir Norway"/>
        </authorList>
    </citation>
    <scope>NUCLEOTIDE SEQUENCE</scope>
</reference>
<evidence type="ECO:0000256" key="2">
    <source>
        <dbReference type="ARBA" id="ARBA00023015"/>
    </source>
</evidence>
<proteinExistence type="predicted"/>
<accession>A0ABP1BR54</accession>
<evidence type="ECO:0000313" key="7">
    <source>
        <dbReference type="Proteomes" id="UP001497522"/>
    </source>
</evidence>
<gene>
    <name evidence="6" type="ORF">CSSPJE1EN2_LOCUS20307</name>
</gene>